<dbReference type="STRING" id="930990.A0A067M6J3"/>
<keyword evidence="1" id="KW-0812">Transmembrane</keyword>
<protein>
    <submittedName>
        <fullName evidence="2">Uncharacterized protein</fullName>
    </submittedName>
</protein>
<dbReference type="InParanoid" id="A0A067M6J3"/>
<gene>
    <name evidence="2" type="ORF">BOTBODRAFT_93984</name>
</gene>
<accession>A0A067M6J3</accession>
<evidence type="ECO:0000313" key="3">
    <source>
        <dbReference type="Proteomes" id="UP000027195"/>
    </source>
</evidence>
<dbReference type="EMBL" id="KL198059">
    <property type="protein sequence ID" value="KDQ11363.1"/>
    <property type="molecule type" value="Genomic_DNA"/>
</dbReference>
<evidence type="ECO:0000256" key="1">
    <source>
        <dbReference type="SAM" id="Phobius"/>
    </source>
</evidence>
<dbReference type="AlphaFoldDB" id="A0A067M6J3"/>
<name>A0A067M6J3_BOTB1</name>
<proteinExistence type="predicted"/>
<keyword evidence="1" id="KW-1133">Transmembrane helix</keyword>
<evidence type="ECO:0000313" key="2">
    <source>
        <dbReference type="EMBL" id="KDQ11363.1"/>
    </source>
</evidence>
<organism evidence="2 3">
    <name type="scientific">Botryobasidium botryosum (strain FD-172 SS1)</name>
    <dbReference type="NCBI Taxonomy" id="930990"/>
    <lineage>
        <taxon>Eukaryota</taxon>
        <taxon>Fungi</taxon>
        <taxon>Dikarya</taxon>
        <taxon>Basidiomycota</taxon>
        <taxon>Agaricomycotina</taxon>
        <taxon>Agaricomycetes</taxon>
        <taxon>Cantharellales</taxon>
        <taxon>Botryobasidiaceae</taxon>
        <taxon>Botryobasidium</taxon>
    </lineage>
</organism>
<sequence>LVDFTGNSGTLDPRAYTKLSPSTMETVIGRWDSSWALPYLIGTGYVAAETHQDRIIGTGTVNKLYLGFVLGSILIVGVIADVCILRLPGGVPLRDFGVLS</sequence>
<feature type="transmembrane region" description="Helical" evidence="1">
    <location>
        <begin position="64"/>
        <end position="87"/>
    </location>
</feature>
<dbReference type="HOGENOM" id="CLU_2312700_0_0_1"/>
<feature type="non-terminal residue" evidence="2">
    <location>
        <position position="100"/>
    </location>
</feature>
<feature type="non-terminal residue" evidence="2">
    <location>
        <position position="1"/>
    </location>
</feature>
<dbReference type="Proteomes" id="UP000027195">
    <property type="component" value="Unassembled WGS sequence"/>
</dbReference>
<reference evidence="3" key="1">
    <citation type="journal article" date="2014" name="Proc. Natl. Acad. Sci. U.S.A.">
        <title>Extensive sampling of basidiomycete genomes demonstrates inadequacy of the white-rot/brown-rot paradigm for wood decay fungi.</title>
        <authorList>
            <person name="Riley R."/>
            <person name="Salamov A.A."/>
            <person name="Brown D.W."/>
            <person name="Nagy L.G."/>
            <person name="Floudas D."/>
            <person name="Held B.W."/>
            <person name="Levasseur A."/>
            <person name="Lombard V."/>
            <person name="Morin E."/>
            <person name="Otillar R."/>
            <person name="Lindquist E.A."/>
            <person name="Sun H."/>
            <person name="LaButti K.M."/>
            <person name="Schmutz J."/>
            <person name="Jabbour D."/>
            <person name="Luo H."/>
            <person name="Baker S.E."/>
            <person name="Pisabarro A.G."/>
            <person name="Walton J.D."/>
            <person name="Blanchette R.A."/>
            <person name="Henrissat B."/>
            <person name="Martin F."/>
            <person name="Cullen D."/>
            <person name="Hibbett D.S."/>
            <person name="Grigoriev I.V."/>
        </authorList>
    </citation>
    <scope>NUCLEOTIDE SEQUENCE [LARGE SCALE GENOMIC DNA]</scope>
    <source>
        <strain evidence="3">FD-172 SS1</strain>
    </source>
</reference>
<keyword evidence="3" id="KW-1185">Reference proteome</keyword>
<keyword evidence="1" id="KW-0472">Membrane</keyword>